<evidence type="ECO:0000256" key="2">
    <source>
        <dbReference type="ARBA" id="ARBA00005318"/>
    </source>
</evidence>
<proteinExistence type="inferred from homology"/>
<name>A0A1E5FMP1_VIBAN</name>
<dbReference type="NCBIfam" id="TIGR01709">
    <property type="entry name" value="typeII_sec_gspL"/>
    <property type="match status" value="1"/>
</dbReference>
<dbReference type="Gene3D" id="3.30.420.380">
    <property type="match status" value="1"/>
</dbReference>
<dbReference type="InterPro" id="IPR025691">
    <property type="entry name" value="GspL_pp_dom"/>
</dbReference>
<dbReference type="AlphaFoldDB" id="A0A1E5FMP1"/>
<keyword evidence="3 10" id="KW-0813">Transport</keyword>
<keyword evidence="8" id="KW-1133">Transmembrane helix</keyword>
<evidence type="ECO:0000313" key="13">
    <source>
        <dbReference type="EMBL" id="AZS25104.1"/>
    </source>
</evidence>
<evidence type="ECO:0000256" key="10">
    <source>
        <dbReference type="PIRNR" id="PIRNR015761"/>
    </source>
</evidence>
<evidence type="ECO:0000256" key="1">
    <source>
        <dbReference type="ARBA" id="ARBA00004377"/>
    </source>
</evidence>
<keyword evidence="6" id="KW-0812">Transmembrane</keyword>
<dbReference type="InterPro" id="IPR043129">
    <property type="entry name" value="ATPase_NBD"/>
</dbReference>
<dbReference type="InterPro" id="IPR007812">
    <property type="entry name" value="T2SS_protein-GspL"/>
</dbReference>
<dbReference type="GO" id="GO:0015627">
    <property type="term" value="C:type II protein secretion system complex"/>
    <property type="evidence" value="ECO:0007669"/>
    <property type="project" value="InterPro"/>
</dbReference>
<accession>A0A1E5FMP1</accession>
<comment type="subcellular location">
    <subcellularLocation>
        <location evidence="1">Cell inner membrane</location>
        <topology evidence="1">Single-pass membrane protein</topology>
    </subcellularLocation>
</comment>
<organism evidence="13 14">
    <name type="scientific">Vibrio anguillarum</name>
    <name type="common">Listonella anguillarum</name>
    <dbReference type="NCBI Taxonomy" id="55601"/>
    <lineage>
        <taxon>Bacteria</taxon>
        <taxon>Pseudomonadati</taxon>
        <taxon>Pseudomonadota</taxon>
        <taxon>Gammaproteobacteria</taxon>
        <taxon>Vibrionales</taxon>
        <taxon>Vibrionaceae</taxon>
        <taxon>Vibrio</taxon>
    </lineage>
</organism>
<dbReference type="Pfam" id="PF05134">
    <property type="entry name" value="T2SSL"/>
    <property type="match status" value="1"/>
</dbReference>
<keyword evidence="9" id="KW-0472">Membrane</keyword>
<evidence type="ECO:0000256" key="7">
    <source>
        <dbReference type="ARBA" id="ARBA00022927"/>
    </source>
</evidence>
<dbReference type="SUPFAM" id="SSF53067">
    <property type="entry name" value="Actin-like ATPase domain"/>
    <property type="match status" value="2"/>
</dbReference>
<evidence type="ECO:0000256" key="8">
    <source>
        <dbReference type="ARBA" id="ARBA00022989"/>
    </source>
</evidence>
<dbReference type="Proteomes" id="UP000256923">
    <property type="component" value="Chromosome 1"/>
</dbReference>
<comment type="similarity">
    <text evidence="2 10">Belongs to the GSP L family.</text>
</comment>
<keyword evidence="5" id="KW-0997">Cell inner membrane</keyword>
<reference evidence="13 14" key="1">
    <citation type="submission" date="2018-12" db="EMBL/GenBank/DDBJ databases">
        <title>Characterization and Draft Genome of Vibrio anguillarum J360 Marine Pathogen Isolated from an Outbreak in Lumpfish (Cyclopterus lumpus).</title>
        <authorList>
            <person name="Vasquez J.I."/>
            <person name="Cao T."/>
            <person name="Chakraborty S."/>
            <person name="Gnanagobal H."/>
            <person name="Wescot J."/>
            <person name="Boyce D."/>
            <person name="Santander J."/>
        </authorList>
    </citation>
    <scope>NUCLEOTIDE SEQUENCE [LARGE SCALE GENOMIC DNA]</scope>
    <source>
        <strain evidence="13 14">J360</strain>
    </source>
</reference>
<dbReference type="CDD" id="cd24017">
    <property type="entry name" value="ASKHA_T2SSL_N"/>
    <property type="match status" value="1"/>
</dbReference>
<gene>
    <name evidence="13" type="primary">gspL</name>
    <name evidence="13" type="ORF">DYL72_08640</name>
</gene>
<evidence type="ECO:0000256" key="5">
    <source>
        <dbReference type="ARBA" id="ARBA00022519"/>
    </source>
</evidence>
<dbReference type="RefSeq" id="WP_017049386.1">
    <property type="nucleotide sequence ID" value="NZ_AJYU02000005.1"/>
</dbReference>
<accession>A0A289G8J0</accession>
<dbReference type="Gene3D" id="3.30.420.370">
    <property type="match status" value="1"/>
</dbReference>
<dbReference type="Gene3D" id="3.30.1360.100">
    <property type="entry name" value="General secretion pathway protein M, EpsM"/>
    <property type="match status" value="1"/>
</dbReference>
<keyword evidence="7 10" id="KW-0653">Protein transport</keyword>
<dbReference type="GO" id="GO:0015628">
    <property type="term" value="P:protein secretion by the type II secretion system"/>
    <property type="evidence" value="ECO:0007669"/>
    <property type="project" value="InterPro"/>
</dbReference>
<evidence type="ECO:0000313" key="14">
    <source>
        <dbReference type="Proteomes" id="UP000256923"/>
    </source>
</evidence>
<evidence type="ECO:0000256" key="3">
    <source>
        <dbReference type="ARBA" id="ARBA00022448"/>
    </source>
</evidence>
<evidence type="ECO:0000256" key="9">
    <source>
        <dbReference type="ARBA" id="ARBA00023136"/>
    </source>
</evidence>
<dbReference type="PIRSF" id="PIRSF015761">
    <property type="entry name" value="Protein_L"/>
    <property type="match status" value="1"/>
</dbReference>
<evidence type="ECO:0000256" key="4">
    <source>
        <dbReference type="ARBA" id="ARBA00022475"/>
    </source>
</evidence>
<evidence type="ECO:0000259" key="11">
    <source>
        <dbReference type="Pfam" id="PF05134"/>
    </source>
</evidence>
<protein>
    <recommendedName>
        <fullName evidence="10">Type II secretion system protein L</fullName>
        <shortName evidence="10">T2SS protein L</shortName>
    </recommendedName>
</protein>
<evidence type="ECO:0000256" key="6">
    <source>
        <dbReference type="ARBA" id="ARBA00022692"/>
    </source>
</evidence>
<dbReference type="InterPro" id="IPR024230">
    <property type="entry name" value="GspL_cyto_dom"/>
</dbReference>
<feature type="domain" description="GspL cytoplasmic actin-ATPase-like" evidence="11">
    <location>
        <begin position="5"/>
        <end position="240"/>
    </location>
</feature>
<dbReference type="GO" id="GO:0005886">
    <property type="term" value="C:plasma membrane"/>
    <property type="evidence" value="ECO:0007669"/>
    <property type="project" value="UniProtKB-SubCell"/>
</dbReference>
<dbReference type="Pfam" id="PF12693">
    <property type="entry name" value="GspL_C"/>
    <property type="match status" value="1"/>
</dbReference>
<sequence>MSEFLTVRLSSQQDAEIPWLVWSTQQQEVIASGEISGWEQLSQLSSYAAERATIVLLAASDLVLTEVAIPSGAARRLESMLPYLIEDEIAQDVDELHFSILHKTASTAYVVGVDRAWLRTRLDELKAAGFDVKKVLPDVLAIPASEGLSALQIGQEWLIRKGEYLGVSIEPQWLTLFSASEWVKQEGHYLPLEAYTPLPELTLAEGQHWQQAEPHLVMALLTQQAIASKVTLLTGSFKTKSSFLKHWQVWQKCALAAAVLIVISTSHHLLQAGHYEAQADAYRAESERVFRAVFPDKQKIPTISYLKRLMNDEAARLSGGEANGSMLEWLSKLPSSIGSVPNMQLQSVKYDGNRGEIRLEVQSNDFESFEQARLKLEKQFVVEQGQLNRSGSVVNGTFILKSQ</sequence>
<dbReference type="EMBL" id="CP034672">
    <property type="protein sequence ID" value="AZS25104.1"/>
    <property type="molecule type" value="Genomic_DNA"/>
</dbReference>
<comment type="function">
    <text evidence="10">Inner membrane component of the type II secretion system required for the energy-dependent secretion of extracellular factors such as proteases and toxins from the periplasm.</text>
</comment>
<feature type="domain" description="GspL periplasmic" evidence="12">
    <location>
        <begin position="245"/>
        <end position="402"/>
    </location>
</feature>
<keyword evidence="4" id="KW-1003">Cell membrane</keyword>
<dbReference type="GO" id="GO:0009276">
    <property type="term" value="C:Gram-negative-bacterium-type cell wall"/>
    <property type="evidence" value="ECO:0007669"/>
    <property type="project" value="InterPro"/>
</dbReference>
<evidence type="ECO:0000259" key="12">
    <source>
        <dbReference type="Pfam" id="PF12693"/>
    </source>
</evidence>